<feature type="non-terminal residue" evidence="1">
    <location>
        <position position="81"/>
    </location>
</feature>
<evidence type="ECO:0000313" key="2">
    <source>
        <dbReference type="Proteomes" id="UP000316621"/>
    </source>
</evidence>
<dbReference type="Gramene" id="RZC61578">
    <property type="protein sequence ID" value="RZC61578"/>
    <property type="gene ID" value="C5167_023336"/>
</dbReference>
<reference evidence="1 2" key="1">
    <citation type="journal article" date="2018" name="Science">
        <title>The opium poppy genome and morphinan production.</title>
        <authorList>
            <person name="Guo L."/>
            <person name="Winzer T."/>
            <person name="Yang X."/>
            <person name="Li Y."/>
            <person name="Ning Z."/>
            <person name="He Z."/>
            <person name="Teodor R."/>
            <person name="Lu Y."/>
            <person name="Bowser T.A."/>
            <person name="Graham I.A."/>
            <person name="Ye K."/>
        </authorList>
    </citation>
    <scope>NUCLEOTIDE SEQUENCE [LARGE SCALE GENOMIC DNA]</scope>
    <source>
        <strain evidence="2">cv. HN1</strain>
        <tissue evidence="1">Leaves</tissue>
    </source>
</reference>
<dbReference type="Proteomes" id="UP000316621">
    <property type="component" value="Chromosome 5"/>
</dbReference>
<evidence type="ECO:0000313" key="1">
    <source>
        <dbReference type="EMBL" id="RZC61578.1"/>
    </source>
</evidence>
<dbReference type="EMBL" id="CM010719">
    <property type="protein sequence ID" value="RZC61578.1"/>
    <property type="molecule type" value="Genomic_DNA"/>
</dbReference>
<sequence length="81" mass="9562">MFHYRNPRRNDHLAQFQSHSLSALLGFDCWIQKIIKVPNILETQWFLLRSSLLSTPEILYCEFTHSARIHSGIMKKLYVGD</sequence>
<protein>
    <submittedName>
        <fullName evidence="1">Uncharacterized protein</fullName>
    </submittedName>
</protein>
<accession>A0A4Y7JP48</accession>
<dbReference type="AlphaFoldDB" id="A0A4Y7JP48"/>
<gene>
    <name evidence="1" type="ORF">C5167_023336</name>
</gene>
<organism evidence="1 2">
    <name type="scientific">Papaver somniferum</name>
    <name type="common">Opium poppy</name>
    <dbReference type="NCBI Taxonomy" id="3469"/>
    <lineage>
        <taxon>Eukaryota</taxon>
        <taxon>Viridiplantae</taxon>
        <taxon>Streptophyta</taxon>
        <taxon>Embryophyta</taxon>
        <taxon>Tracheophyta</taxon>
        <taxon>Spermatophyta</taxon>
        <taxon>Magnoliopsida</taxon>
        <taxon>Ranunculales</taxon>
        <taxon>Papaveraceae</taxon>
        <taxon>Papaveroideae</taxon>
        <taxon>Papaver</taxon>
    </lineage>
</organism>
<name>A0A4Y7JP48_PAPSO</name>
<keyword evidence="2" id="KW-1185">Reference proteome</keyword>
<proteinExistence type="predicted"/>